<protein>
    <submittedName>
        <fullName evidence="1">Uncharacterized protein</fullName>
    </submittedName>
</protein>
<proteinExistence type="predicted"/>
<sequence>MIVPKRMKRREGRETKLRTGSRSKINGLQDLVTFAQAASVGRPSVARKLARSPPTRMHLGLLFVHSVPLKVKLAGQPIWAAPLQGPHTTRGAVANGERKSGIPQTVAARFKASGRAASTAVPPLTGPFLVDSSPERFNPGGCWRLQARQWRSAVRLPRCFSFAQKKKAWAGVVGGWHL</sequence>
<accession>A0ACC1R1S3</accession>
<reference evidence="1" key="1">
    <citation type="submission" date="2022-07" db="EMBL/GenBank/DDBJ databases">
        <title>Genome Sequence of Lecanicillium saksenae.</title>
        <authorList>
            <person name="Buettner E."/>
        </authorList>
    </citation>
    <scope>NUCLEOTIDE SEQUENCE</scope>
    <source>
        <strain evidence="1">VT-O1</strain>
    </source>
</reference>
<keyword evidence="2" id="KW-1185">Reference proteome</keyword>
<evidence type="ECO:0000313" key="2">
    <source>
        <dbReference type="Proteomes" id="UP001148737"/>
    </source>
</evidence>
<dbReference type="EMBL" id="JANAKD010000264">
    <property type="protein sequence ID" value="KAJ3495581.1"/>
    <property type="molecule type" value="Genomic_DNA"/>
</dbReference>
<comment type="caution">
    <text evidence="1">The sequence shown here is derived from an EMBL/GenBank/DDBJ whole genome shotgun (WGS) entry which is preliminary data.</text>
</comment>
<dbReference type="Proteomes" id="UP001148737">
    <property type="component" value="Unassembled WGS sequence"/>
</dbReference>
<evidence type="ECO:0000313" key="1">
    <source>
        <dbReference type="EMBL" id="KAJ3495581.1"/>
    </source>
</evidence>
<organism evidence="1 2">
    <name type="scientific">Lecanicillium saksenae</name>
    <dbReference type="NCBI Taxonomy" id="468837"/>
    <lineage>
        <taxon>Eukaryota</taxon>
        <taxon>Fungi</taxon>
        <taxon>Dikarya</taxon>
        <taxon>Ascomycota</taxon>
        <taxon>Pezizomycotina</taxon>
        <taxon>Sordariomycetes</taxon>
        <taxon>Hypocreomycetidae</taxon>
        <taxon>Hypocreales</taxon>
        <taxon>Cordycipitaceae</taxon>
        <taxon>Lecanicillium</taxon>
    </lineage>
</organism>
<gene>
    <name evidence="1" type="ORF">NLG97_g3293</name>
</gene>
<name>A0ACC1R1S3_9HYPO</name>